<gene>
    <name evidence="2" type="ORF">MUN80_08495</name>
</gene>
<evidence type="ECO:0000313" key="3">
    <source>
        <dbReference type="Proteomes" id="UP000831785"/>
    </source>
</evidence>
<evidence type="ECO:0000259" key="1">
    <source>
        <dbReference type="Pfam" id="PF13649"/>
    </source>
</evidence>
<feature type="domain" description="Methyltransferase" evidence="1">
    <location>
        <begin position="46"/>
        <end position="132"/>
    </location>
</feature>
<dbReference type="Proteomes" id="UP000831785">
    <property type="component" value="Chromosome"/>
</dbReference>
<accession>A0ABY4FEE7</accession>
<dbReference type="InterPro" id="IPR029063">
    <property type="entry name" value="SAM-dependent_MTases_sf"/>
</dbReference>
<dbReference type="Gene3D" id="3.40.50.150">
    <property type="entry name" value="Vaccinia Virus protein VP39"/>
    <property type="match status" value="1"/>
</dbReference>
<sequence length="207" mass="23136">MTDTWTNRWNERYSAEAFAYGEQPNQYFQQQLDTLPAGQLLLPAEGEGRNAVYAATRGWQVSAFDISSAGQKKALHLAGTRGVTIDYQVGELEALQFTPGQFDALALIYAHFPASIKSAYHRQLSGYLRTGGLLIFEAFSKNHLAYLARNEKVGGPKDVESLFSLEEIRTDFAEYDFIELAETEIELTEGLYHNGLGSVIRCVARKK</sequence>
<dbReference type="GO" id="GO:0008168">
    <property type="term" value="F:methyltransferase activity"/>
    <property type="evidence" value="ECO:0007669"/>
    <property type="project" value="UniProtKB-KW"/>
</dbReference>
<keyword evidence="3" id="KW-1185">Reference proteome</keyword>
<reference evidence="2 3" key="1">
    <citation type="submission" date="2022-04" db="EMBL/GenBank/DDBJ databases">
        <title>Hymenobacter sp. isolated from the air.</title>
        <authorList>
            <person name="Won M."/>
            <person name="Lee C.-M."/>
            <person name="Woen H.-Y."/>
            <person name="Kwon S.-W."/>
        </authorList>
    </citation>
    <scope>NUCLEOTIDE SEQUENCE [LARGE SCALE GENOMIC DNA]</scope>
    <source>
        <strain evidence="3">5116 S-27</strain>
    </source>
</reference>
<dbReference type="EMBL" id="CP095049">
    <property type="protein sequence ID" value="UOQ54785.1"/>
    <property type="molecule type" value="Genomic_DNA"/>
</dbReference>
<protein>
    <submittedName>
        <fullName evidence="2">Class I SAM-dependent methyltransferase</fullName>
    </submittedName>
</protein>
<dbReference type="InterPro" id="IPR041698">
    <property type="entry name" value="Methyltransf_25"/>
</dbReference>
<evidence type="ECO:0000313" key="2">
    <source>
        <dbReference type="EMBL" id="UOQ54785.1"/>
    </source>
</evidence>
<keyword evidence="2" id="KW-0489">Methyltransferase</keyword>
<organism evidence="2 3">
    <name type="scientific">Hymenobacter cellulosivorans</name>
    <dbReference type="NCBI Taxonomy" id="2932249"/>
    <lineage>
        <taxon>Bacteria</taxon>
        <taxon>Pseudomonadati</taxon>
        <taxon>Bacteroidota</taxon>
        <taxon>Cytophagia</taxon>
        <taxon>Cytophagales</taxon>
        <taxon>Hymenobacteraceae</taxon>
        <taxon>Hymenobacter</taxon>
    </lineage>
</organism>
<dbReference type="GO" id="GO:0032259">
    <property type="term" value="P:methylation"/>
    <property type="evidence" value="ECO:0007669"/>
    <property type="project" value="UniProtKB-KW"/>
</dbReference>
<keyword evidence="2" id="KW-0808">Transferase</keyword>
<dbReference type="SUPFAM" id="SSF53335">
    <property type="entry name" value="S-adenosyl-L-methionine-dependent methyltransferases"/>
    <property type="match status" value="1"/>
</dbReference>
<dbReference type="Pfam" id="PF13649">
    <property type="entry name" value="Methyltransf_25"/>
    <property type="match status" value="1"/>
</dbReference>
<dbReference type="RefSeq" id="WP_244722273.1">
    <property type="nucleotide sequence ID" value="NZ_CP095049.1"/>
</dbReference>
<proteinExistence type="predicted"/>
<name>A0ABY4FEE7_9BACT</name>